<gene>
    <name evidence="1" type="ORF">BSAL_88530</name>
</gene>
<dbReference type="Proteomes" id="UP000051952">
    <property type="component" value="Unassembled WGS sequence"/>
</dbReference>
<dbReference type="VEuPathDB" id="TriTrypDB:BSAL_88530"/>
<dbReference type="AlphaFoldDB" id="A0A0S4J266"/>
<name>A0A0S4J266_BODSA</name>
<reference evidence="2" key="1">
    <citation type="submission" date="2015-09" db="EMBL/GenBank/DDBJ databases">
        <authorList>
            <consortium name="Pathogen Informatics"/>
        </authorList>
    </citation>
    <scope>NUCLEOTIDE SEQUENCE [LARGE SCALE GENOMIC DNA]</scope>
    <source>
        <strain evidence="2">Lake Konstanz</strain>
    </source>
</reference>
<keyword evidence="1" id="KW-0812">Transmembrane</keyword>
<evidence type="ECO:0000313" key="2">
    <source>
        <dbReference type="Proteomes" id="UP000051952"/>
    </source>
</evidence>
<dbReference type="EMBL" id="CYKH01001115">
    <property type="protein sequence ID" value="CUG84304.1"/>
    <property type="molecule type" value="Genomic_DNA"/>
</dbReference>
<accession>A0A0S4J266</accession>
<sequence length="442" mass="50151">MRQQLVHCLTILAVSVSILYFYAEGPKSSRSGLHPSPQATSTPDEHNYTVRSIADTEADAATWRLIYRASPVAKRARDGARLLPFERELLDGFPPAKLGLQLYRRTNNTEVHRPLQIAVVFFGLVKKLVAPQLAAFRNFVAAPLLSAGDVDVFLHTFEESNFSNPRNGEKSQSINQSKSIVLLQNAFVGARRFNVAVSEAKEAHDFFGPTERYTRNGNPWKRDGGLSSHYFLRQQYSLIRATEMWTGTNYRSPQQQNNEMQILLPNTNYSCVLYIRPDLAAETPIAAETIRAMCRHDNDGHRELAVPYIEWNGLNDRTAFGTPEAMLLYGLRGLRLQTFIDGGGQISAEPYLFRYLCENKVAVHIAPWMVRRIRSDGSMEVRDINKAILSDRFVMNTDLWRDLQLRLHAKANGKKRSQDTRKSTLRDCLPRTLLSLPRMPAT</sequence>
<keyword evidence="1" id="KW-0472">Membrane</keyword>
<evidence type="ECO:0000313" key="1">
    <source>
        <dbReference type="EMBL" id="CUG84304.1"/>
    </source>
</evidence>
<organism evidence="1 2">
    <name type="scientific">Bodo saltans</name>
    <name type="common">Flagellated protozoan</name>
    <dbReference type="NCBI Taxonomy" id="75058"/>
    <lineage>
        <taxon>Eukaryota</taxon>
        <taxon>Discoba</taxon>
        <taxon>Euglenozoa</taxon>
        <taxon>Kinetoplastea</taxon>
        <taxon>Metakinetoplastina</taxon>
        <taxon>Eubodonida</taxon>
        <taxon>Bodonidae</taxon>
        <taxon>Bodo</taxon>
    </lineage>
</organism>
<proteinExistence type="predicted"/>
<protein>
    <submittedName>
        <fullName evidence="1">Transmembrane protein, putative</fullName>
    </submittedName>
</protein>
<keyword evidence="2" id="KW-1185">Reference proteome</keyword>